<keyword evidence="3" id="KW-1185">Reference proteome</keyword>
<dbReference type="Proteomes" id="UP000252204">
    <property type="component" value="Unassembled WGS sequence"/>
</dbReference>
<dbReference type="InterPro" id="IPR021735">
    <property type="entry name" value="DUF3306"/>
</dbReference>
<organism evidence="2 3">
    <name type="scientific">Vreelandella sulfidaeris</name>
    <dbReference type="NCBI Taxonomy" id="115553"/>
    <lineage>
        <taxon>Bacteria</taxon>
        <taxon>Pseudomonadati</taxon>
        <taxon>Pseudomonadota</taxon>
        <taxon>Gammaproteobacteria</taxon>
        <taxon>Oceanospirillales</taxon>
        <taxon>Halomonadaceae</taxon>
        <taxon>Vreelandella</taxon>
    </lineage>
</organism>
<feature type="compositionally biased region" description="Basic and acidic residues" evidence="1">
    <location>
        <begin position="44"/>
        <end position="65"/>
    </location>
</feature>
<name>A0A365TP20_9GAMM</name>
<accession>A0A365TP20</accession>
<dbReference type="OrthoDB" id="5609487at2"/>
<sequence length="212" mass="23673">MSRLERWSRLKRNAQKEEDASPATSTVSEPVDETSTEPNASIYKESEQTYKAEEPLSPTPEREIEPGSLDHTLPDPETLEAGSDFSAYMVPGVSGPLRRQALKRLWATGNYNVRDGLDDYDADYNKLLKPMASELASKLRRWTHKVEETVDKQVEDTQPETQKDVVASEQTKGQSGELEDEPSTLRANSANVVKNNSVDDQSDSLTDAQKKT</sequence>
<feature type="compositionally biased region" description="Polar residues" evidence="1">
    <location>
        <begin position="203"/>
        <end position="212"/>
    </location>
</feature>
<evidence type="ECO:0000256" key="1">
    <source>
        <dbReference type="SAM" id="MobiDB-lite"/>
    </source>
</evidence>
<evidence type="ECO:0000313" key="3">
    <source>
        <dbReference type="Proteomes" id="UP000252204"/>
    </source>
</evidence>
<dbReference type="AlphaFoldDB" id="A0A365TP20"/>
<feature type="region of interest" description="Disordered" evidence="1">
    <location>
        <begin position="150"/>
        <end position="212"/>
    </location>
</feature>
<feature type="compositionally biased region" description="Low complexity" evidence="1">
    <location>
        <begin position="187"/>
        <end position="198"/>
    </location>
</feature>
<comment type="caution">
    <text evidence="2">The sequence shown here is derived from an EMBL/GenBank/DDBJ whole genome shotgun (WGS) entry which is preliminary data.</text>
</comment>
<feature type="compositionally biased region" description="Basic and acidic residues" evidence="1">
    <location>
        <begin position="1"/>
        <end position="19"/>
    </location>
</feature>
<evidence type="ECO:0000313" key="2">
    <source>
        <dbReference type="EMBL" id="RBI67691.1"/>
    </source>
</evidence>
<proteinExistence type="predicted"/>
<feature type="region of interest" description="Disordered" evidence="1">
    <location>
        <begin position="1"/>
        <end position="84"/>
    </location>
</feature>
<reference evidence="3" key="1">
    <citation type="submission" date="2018-06" db="EMBL/GenBank/DDBJ databases">
        <title>Whole genome sequencing of four bacterial strains from South Shetland trench revealing bio-synthetic gene clusters.</title>
        <authorList>
            <person name="Abdel-Mageed W.M."/>
            <person name="Lehri B."/>
            <person name="Jarmusch S."/>
            <person name="Miranda K."/>
            <person name="Goodfellow M."/>
            <person name="Jaspars M."/>
            <person name="Karlyshev A.V."/>
        </authorList>
    </citation>
    <scope>NUCLEOTIDE SEQUENCE [LARGE SCALE GENOMIC DNA]</scope>
    <source>
        <strain evidence="3">SST4</strain>
    </source>
</reference>
<dbReference type="EMBL" id="QNTU01000004">
    <property type="protein sequence ID" value="RBI67691.1"/>
    <property type="molecule type" value="Genomic_DNA"/>
</dbReference>
<dbReference type="Pfam" id="PF11748">
    <property type="entry name" value="DUF3306"/>
    <property type="match status" value="1"/>
</dbReference>
<gene>
    <name evidence="2" type="ORF">DQ400_08365</name>
</gene>
<dbReference type="RefSeq" id="WP_113269340.1">
    <property type="nucleotide sequence ID" value="NZ_QNTU01000004.1"/>
</dbReference>
<protein>
    <submittedName>
        <fullName evidence="2">DUF3306 domain-containing protein</fullName>
    </submittedName>
</protein>